<evidence type="ECO:0000256" key="4">
    <source>
        <dbReference type="SAM" id="Phobius"/>
    </source>
</evidence>
<proteinExistence type="predicted"/>
<evidence type="ECO:0000256" key="3">
    <source>
        <dbReference type="ARBA" id="ARBA00023163"/>
    </source>
</evidence>
<feature type="transmembrane region" description="Helical" evidence="4">
    <location>
        <begin position="297"/>
        <end position="317"/>
    </location>
</feature>
<dbReference type="EMBL" id="AP025564">
    <property type="protein sequence ID" value="BDE95600.1"/>
    <property type="molecule type" value="Genomic_DNA"/>
</dbReference>
<feature type="transmembrane region" description="Helical" evidence="4">
    <location>
        <begin position="91"/>
        <end position="114"/>
    </location>
</feature>
<evidence type="ECO:0000256" key="2">
    <source>
        <dbReference type="ARBA" id="ARBA00023125"/>
    </source>
</evidence>
<dbReference type="PROSITE" id="PS00622">
    <property type="entry name" value="HTH_LUXR_1"/>
    <property type="match status" value="1"/>
</dbReference>
<keyword evidence="7" id="KW-1185">Reference proteome</keyword>
<keyword evidence="1" id="KW-0805">Transcription regulation</keyword>
<dbReference type="PANTHER" id="PTHR44688:SF16">
    <property type="entry name" value="DNA-BINDING TRANSCRIPTIONAL ACTIVATOR DEVR_DOSR"/>
    <property type="match status" value="1"/>
</dbReference>
<dbReference type="PROSITE" id="PS50043">
    <property type="entry name" value="HTH_LUXR_2"/>
    <property type="match status" value="1"/>
</dbReference>
<feature type="transmembrane region" description="Helical" evidence="4">
    <location>
        <begin position="12"/>
        <end position="32"/>
    </location>
</feature>
<gene>
    <name evidence="6" type="ORF">CE91St30_09330</name>
</gene>
<dbReference type="SUPFAM" id="SSF46894">
    <property type="entry name" value="C-terminal effector domain of the bipartite response regulators"/>
    <property type="match status" value="1"/>
</dbReference>
<keyword evidence="2" id="KW-0238">DNA-binding</keyword>
<feature type="transmembrane region" description="Helical" evidence="4">
    <location>
        <begin position="266"/>
        <end position="285"/>
    </location>
</feature>
<keyword evidence="4" id="KW-1133">Transmembrane helix</keyword>
<dbReference type="InterPro" id="IPR000792">
    <property type="entry name" value="Tscrpt_reg_LuxR_C"/>
</dbReference>
<dbReference type="Proteomes" id="UP001320544">
    <property type="component" value="Chromosome"/>
</dbReference>
<dbReference type="SMART" id="SM00421">
    <property type="entry name" value="HTH_LUXR"/>
    <property type="match status" value="1"/>
</dbReference>
<dbReference type="Gene3D" id="1.10.10.10">
    <property type="entry name" value="Winged helix-like DNA-binding domain superfamily/Winged helix DNA-binding domain"/>
    <property type="match status" value="1"/>
</dbReference>
<organism evidence="6 7">
    <name type="scientific">Raoultibacter timonensis</name>
    <dbReference type="NCBI Taxonomy" id="1907662"/>
    <lineage>
        <taxon>Bacteria</taxon>
        <taxon>Bacillati</taxon>
        <taxon>Actinomycetota</taxon>
        <taxon>Coriobacteriia</taxon>
        <taxon>Eggerthellales</taxon>
        <taxon>Eggerthellaceae</taxon>
        <taxon>Raoultibacter</taxon>
    </lineage>
</organism>
<evidence type="ECO:0000313" key="6">
    <source>
        <dbReference type="EMBL" id="BDE95600.1"/>
    </source>
</evidence>
<feature type="transmembrane region" description="Helical" evidence="4">
    <location>
        <begin position="59"/>
        <end position="79"/>
    </location>
</feature>
<evidence type="ECO:0000313" key="7">
    <source>
        <dbReference type="Proteomes" id="UP001320544"/>
    </source>
</evidence>
<dbReference type="InterPro" id="IPR036388">
    <property type="entry name" value="WH-like_DNA-bd_sf"/>
</dbReference>
<dbReference type="InterPro" id="IPR016032">
    <property type="entry name" value="Sig_transdc_resp-reg_C-effctor"/>
</dbReference>
<feature type="domain" description="HTH luxR-type" evidence="5">
    <location>
        <begin position="449"/>
        <end position="514"/>
    </location>
</feature>
<sequence length="525" mass="55495">MGARQAGHRWAGFDMLSLLSLTAFFASMPFLLAPLNLLRPLLFQATAEPLLEPLSATPFLAAMALAAMFASLAMLFVCLLKTAYARLGRRLLIAAGGAYLVGMAFTCLACFASGVPSSLLVVAGAFVGAGGAVLCMAWARRVHLPDLRASLASLVALGAALFVLDALISLAGDAVRAIALLALAAAGTAGCLRGALAQSGAESRSTTSGANWWDVFGKLDLSLLGEGGSDFKSPWSRTLFFIVTPAVVFLLFVSGMNMHHTFYGDFPIEIAGGFVAVACAAVLLLAKSERAVVNAGYRMYLPIIAAVVFVVGDFAMIELRGLFLNVGVYVFCFVYGLLMCAMIITMMSRMESLKLPAACMLVIAACLIAQLSYANIDAGVLGAYRLNVLLFLLVVSVVLLIAMPSSRVWRIVIEGIDVSDGADAPAAETETDADAAKDDIVTLEARCAMVAESCGLTPREAEILRFLGRGYGSVYIADTLVIAESTVRSHVKSIYRKIDVSSREELISRIDEIGETVDKPIAPIG</sequence>
<reference evidence="6 7" key="1">
    <citation type="submission" date="2022-01" db="EMBL/GenBank/DDBJ databases">
        <title>Novel bile acid biosynthetic pathways are enriched in the microbiome of centenarians.</title>
        <authorList>
            <person name="Sato Y."/>
            <person name="Atarashi K."/>
            <person name="Plichta R.D."/>
            <person name="Arai Y."/>
            <person name="Sasajima S."/>
            <person name="Kearney M.S."/>
            <person name="Suda W."/>
            <person name="Takeshita K."/>
            <person name="Sasaki T."/>
            <person name="Okamoto S."/>
            <person name="Skelly N.A."/>
            <person name="Okamura Y."/>
            <person name="Vlamakis H."/>
            <person name="Li Y."/>
            <person name="Tanoue T."/>
            <person name="Takei H."/>
            <person name="Nittono H."/>
            <person name="Narushima S."/>
            <person name="Irie J."/>
            <person name="Itoh H."/>
            <person name="Moriya K."/>
            <person name="Sugiura Y."/>
            <person name="Suematsu M."/>
            <person name="Moritoki N."/>
            <person name="Shibata S."/>
            <person name="Littman R.D."/>
            <person name="Fischbach A.M."/>
            <person name="Uwamino Y."/>
            <person name="Inoue T."/>
            <person name="Honda A."/>
            <person name="Hattori M."/>
            <person name="Murai T."/>
            <person name="Xavier J.R."/>
            <person name="Hirose N."/>
            <person name="Honda K."/>
        </authorList>
    </citation>
    <scope>NUCLEOTIDE SEQUENCE [LARGE SCALE GENOMIC DNA]</scope>
    <source>
        <strain evidence="6 7">CE91-St30</strain>
    </source>
</reference>
<feature type="transmembrane region" description="Helical" evidence="4">
    <location>
        <begin position="177"/>
        <end position="196"/>
    </location>
</feature>
<feature type="transmembrane region" description="Helical" evidence="4">
    <location>
        <begin position="120"/>
        <end position="139"/>
    </location>
</feature>
<evidence type="ECO:0000256" key="1">
    <source>
        <dbReference type="ARBA" id="ARBA00023015"/>
    </source>
</evidence>
<name>A0ABN6MEU5_9ACTN</name>
<dbReference type="PRINTS" id="PR00038">
    <property type="entry name" value="HTHLUXR"/>
</dbReference>
<accession>A0ABN6MEU5</accession>
<dbReference type="PANTHER" id="PTHR44688">
    <property type="entry name" value="DNA-BINDING TRANSCRIPTIONAL ACTIVATOR DEVR_DOSR"/>
    <property type="match status" value="1"/>
</dbReference>
<feature type="transmembrane region" description="Helical" evidence="4">
    <location>
        <begin position="239"/>
        <end position="260"/>
    </location>
</feature>
<dbReference type="CDD" id="cd06170">
    <property type="entry name" value="LuxR_C_like"/>
    <property type="match status" value="1"/>
</dbReference>
<dbReference type="RefSeq" id="WP_244411932.1">
    <property type="nucleotide sequence ID" value="NZ_AP025564.1"/>
</dbReference>
<feature type="transmembrane region" description="Helical" evidence="4">
    <location>
        <begin position="382"/>
        <end position="402"/>
    </location>
</feature>
<dbReference type="Pfam" id="PF00196">
    <property type="entry name" value="GerE"/>
    <property type="match status" value="1"/>
</dbReference>
<feature type="transmembrane region" description="Helical" evidence="4">
    <location>
        <begin position="151"/>
        <end position="171"/>
    </location>
</feature>
<protein>
    <recommendedName>
        <fullName evidence="5">HTH luxR-type domain-containing protein</fullName>
    </recommendedName>
</protein>
<keyword evidence="4" id="KW-0472">Membrane</keyword>
<feature type="transmembrane region" description="Helical" evidence="4">
    <location>
        <begin position="357"/>
        <end position="376"/>
    </location>
</feature>
<keyword evidence="3" id="KW-0804">Transcription</keyword>
<feature type="transmembrane region" description="Helical" evidence="4">
    <location>
        <begin position="323"/>
        <end position="345"/>
    </location>
</feature>
<evidence type="ECO:0000259" key="5">
    <source>
        <dbReference type="PROSITE" id="PS50043"/>
    </source>
</evidence>
<keyword evidence="4" id="KW-0812">Transmembrane</keyword>